<dbReference type="RefSeq" id="WP_284338723.1">
    <property type="nucleotide sequence ID" value="NZ_BSNS01000002.1"/>
</dbReference>
<dbReference type="EMBL" id="BSNS01000002">
    <property type="protein sequence ID" value="GLQ53279.1"/>
    <property type="molecule type" value="Genomic_DNA"/>
</dbReference>
<reference evidence="4" key="1">
    <citation type="journal article" date="2019" name="Int. J. Syst. Evol. Microbiol.">
        <title>The Global Catalogue of Microorganisms (GCM) 10K type strain sequencing project: providing services to taxonomists for standard genome sequencing and annotation.</title>
        <authorList>
            <consortium name="The Broad Institute Genomics Platform"/>
            <consortium name="The Broad Institute Genome Sequencing Center for Infectious Disease"/>
            <person name="Wu L."/>
            <person name="Ma J."/>
        </authorList>
    </citation>
    <scope>NUCLEOTIDE SEQUENCE [LARGE SCALE GENOMIC DNA]</scope>
    <source>
        <strain evidence="4">NBRC 112416</strain>
    </source>
</reference>
<dbReference type="Pfam" id="PF00795">
    <property type="entry name" value="CN_hydrolase"/>
    <property type="match status" value="1"/>
</dbReference>
<dbReference type="InterPro" id="IPR003010">
    <property type="entry name" value="C-N_Hydrolase"/>
</dbReference>
<evidence type="ECO:0000313" key="3">
    <source>
        <dbReference type="EMBL" id="GLQ53279.1"/>
    </source>
</evidence>
<dbReference type="Gene3D" id="3.60.110.10">
    <property type="entry name" value="Carbon-nitrogen hydrolase"/>
    <property type="match status" value="1"/>
</dbReference>
<keyword evidence="4" id="KW-1185">Reference proteome</keyword>
<dbReference type="CDD" id="cd07197">
    <property type="entry name" value="nitrilase"/>
    <property type="match status" value="1"/>
</dbReference>
<evidence type="ECO:0000256" key="1">
    <source>
        <dbReference type="ARBA" id="ARBA00022801"/>
    </source>
</evidence>
<dbReference type="InterPro" id="IPR036526">
    <property type="entry name" value="C-N_Hydrolase_sf"/>
</dbReference>
<proteinExistence type="predicted"/>
<dbReference type="InterPro" id="IPR050345">
    <property type="entry name" value="Aliph_Amidase/BUP"/>
</dbReference>
<organism evidence="3 4">
    <name type="scientific">Devosia nitrariae</name>
    <dbReference type="NCBI Taxonomy" id="2071872"/>
    <lineage>
        <taxon>Bacteria</taxon>
        <taxon>Pseudomonadati</taxon>
        <taxon>Pseudomonadota</taxon>
        <taxon>Alphaproteobacteria</taxon>
        <taxon>Hyphomicrobiales</taxon>
        <taxon>Devosiaceae</taxon>
        <taxon>Devosia</taxon>
    </lineage>
</organism>
<sequence length="250" mass="27397">MKSVRVAAAQTPEYRDDMDAALTYVDEVAGLAELKGARLVCFPEGFLQGYLTDEASARRVALDLSSPEFDTILRRLPKSGPMLILGIIEVEDERLFNTAVVIECGVVAGRYRKMNLLHGEGAFEAGVDTPLFEIDGLRFGINICHDTNFPEAARKVADLGAAMIVCPANNMMRREKAEIFKDLHNAKRGERCRETGLWLLSADVTGEREGRIAWGPTAVLSPQGQVLAQLPLGEPGLLIFDIPVSENARQ</sequence>
<name>A0ABQ5W0E3_9HYPH</name>
<evidence type="ECO:0000313" key="4">
    <source>
        <dbReference type="Proteomes" id="UP001156691"/>
    </source>
</evidence>
<accession>A0ABQ5W0E3</accession>
<dbReference type="PANTHER" id="PTHR43674:SF16">
    <property type="entry name" value="CARBON-NITROGEN FAMILY, PUTATIVE (AFU_ORTHOLOGUE AFUA_5G02350)-RELATED"/>
    <property type="match status" value="1"/>
</dbReference>
<dbReference type="PROSITE" id="PS50263">
    <property type="entry name" value="CN_HYDROLASE"/>
    <property type="match status" value="1"/>
</dbReference>
<feature type="domain" description="CN hydrolase" evidence="2">
    <location>
        <begin position="4"/>
        <end position="244"/>
    </location>
</feature>
<protein>
    <recommendedName>
        <fullName evidence="2">CN hydrolase domain-containing protein</fullName>
    </recommendedName>
</protein>
<dbReference type="Proteomes" id="UP001156691">
    <property type="component" value="Unassembled WGS sequence"/>
</dbReference>
<comment type="caution">
    <text evidence="3">The sequence shown here is derived from an EMBL/GenBank/DDBJ whole genome shotgun (WGS) entry which is preliminary data.</text>
</comment>
<dbReference type="PANTHER" id="PTHR43674">
    <property type="entry name" value="NITRILASE C965.09-RELATED"/>
    <property type="match status" value="1"/>
</dbReference>
<keyword evidence="1" id="KW-0378">Hydrolase</keyword>
<dbReference type="SUPFAM" id="SSF56317">
    <property type="entry name" value="Carbon-nitrogen hydrolase"/>
    <property type="match status" value="1"/>
</dbReference>
<gene>
    <name evidence="3" type="ORF">GCM10010862_05370</name>
</gene>
<evidence type="ECO:0000259" key="2">
    <source>
        <dbReference type="PROSITE" id="PS50263"/>
    </source>
</evidence>